<accession>A0AAF0EKV9</accession>
<gene>
    <name evidence="3" type="ORF">MNAN1_002264</name>
</gene>
<feature type="domain" description="AMP-dependent synthetase/ligase" evidence="1">
    <location>
        <begin position="75"/>
        <end position="428"/>
    </location>
</feature>
<dbReference type="InterPro" id="IPR000873">
    <property type="entry name" value="AMP-dep_synth/lig_dom"/>
</dbReference>
<feature type="domain" description="AMP-binding enzyme C-terminal" evidence="2">
    <location>
        <begin position="484"/>
        <end position="564"/>
    </location>
</feature>
<dbReference type="InterPro" id="IPR045851">
    <property type="entry name" value="AMP-bd_C_sf"/>
</dbReference>
<dbReference type="SUPFAM" id="SSF56801">
    <property type="entry name" value="Acetyl-CoA synthetase-like"/>
    <property type="match status" value="1"/>
</dbReference>
<evidence type="ECO:0008006" key="5">
    <source>
        <dbReference type="Google" id="ProtNLM"/>
    </source>
</evidence>
<dbReference type="Proteomes" id="UP001213623">
    <property type="component" value="Chromosome 4"/>
</dbReference>
<dbReference type="PANTHER" id="PTHR24096:SF422">
    <property type="entry name" value="BCDNA.GH02901"/>
    <property type="match status" value="1"/>
</dbReference>
<dbReference type="InterPro" id="IPR042099">
    <property type="entry name" value="ANL_N_sf"/>
</dbReference>
<proteinExistence type="predicted"/>
<evidence type="ECO:0000259" key="2">
    <source>
        <dbReference type="Pfam" id="PF13193"/>
    </source>
</evidence>
<keyword evidence="4" id="KW-1185">Reference proteome</keyword>
<organism evidence="3 4">
    <name type="scientific">Malassezia nana</name>
    <dbReference type="NCBI Taxonomy" id="180528"/>
    <lineage>
        <taxon>Eukaryota</taxon>
        <taxon>Fungi</taxon>
        <taxon>Dikarya</taxon>
        <taxon>Basidiomycota</taxon>
        <taxon>Ustilaginomycotina</taxon>
        <taxon>Malasseziomycetes</taxon>
        <taxon>Malasseziales</taxon>
        <taxon>Malasseziaceae</taxon>
        <taxon>Malassezia</taxon>
    </lineage>
</organism>
<dbReference type="EMBL" id="CP119895">
    <property type="protein sequence ID" value="WFD27268.1"/>
    <property type="molecule type" value="Genomic_DNA"/>
</dbReference>
<name>A0AAF0EKV9_9BASI</name>
<protein>
    <recommendedName>
        <fullName evidence="5">4-coumarate--CoA ligase</fullName>
    </recommendedName>
</protein>
<dbReference type="Gene3D" id="3.40.50.12780">
    <property type="entry name" value="N-terminal domain of ligase-like"/>
    <property type="match status" value="1"/>
</dbReference>
<dbReference type="Pfam" id="PF13193">
    <property type="entry name" value="AMP-binding_C"/>
    <property type="match status" value="1"/>
</dbReference>
<evidence type="ECO:0000313" key="3">
    <source>
        <dbReference type="EMBL" id="WFD27268.1"/>
    </source>
</evidence>
<dbReference type="Pfam" id="PF00501">
    <property type="entry name" value="AMP-binding"/>
    <property type="match status" value="1"/>
</dbReference>
<reference evidence="3" key="1">
    <citation type="submission" date="2023-03" db="EMBL/GenBank/DDBJ databases">
        <title>Mating type loci evolution in Malassezia.</title>
        <authorList>
            <person name="Coelho M.A."/>
        </authorList>
    </citation>
    <scope>NUCLEOTIDE SEQUENCE</scope>
    <source>
        <strain evidence="3">CBS 9557</strain>
    </source>
</reference>
<dbReference type="InterPro" id="IPR020845">
    <property type="entry name" value="AMP-binding_CS"/>
</dbReference>
<evidence type="ECO:0000259" key="1">
    <source>
        <dbReference type="Pfam" id="PF00501"/>
    </source>
</evidence>
<dbReference type="PANTHER" id="PTHR24096">
    <property type="entry name" value="LONG-CHAIN-FATTY-ACID--COA LIGASE"/>
    <property type="match status" value="1"/>
</dbReference>
<dbReference type="InterPro" id="IPR025110">
    <property type="entry name" value="AMP-bd_C"/>
</dbReference>
<evidence type="ECO:0000313" key="4">
    <source>
        <dbReference type="Proteomes" id="UP001213623"/>
    </source>
</evidence>
<dbReference type="Gene3D" id="3.30.300.30">
    <property type="match status" value="1"/>
</dbReference>
<dbReference type="PROSITE" id="PS00455">
    <property type="entry name" value="AMP_BINDING"/>
    <property type="match status" value="1"/>
</dbReference>
<sequence length="577" mass="64157">MLFTSPYRALQIPQDVTVPEFVLHPASEELEKKPLFHTTSNSTRTDAKPLALADVRHGAYSLATALLSSEVMERPCKKGDVFVFYTENQHDYILCALGVMLAGGVPALLNPMYKPDEVKHVFDILQPRAILASKATYQNSCDAAELYSKKSGTAVDVWMMDEHHERSYIECLWKPGAQIRASGDRSVENVDIDPTKDEAVYCLSSGTSGLPKAVRLSHFNLIANTIQMTVTLGGRVNKPVYDAANWYDQPDAPAQSGENEVHYSLLPQFHCYGLITAMICLHTLTPSIVESKFKPEHFFHAVQEHKVTFSFVVPPILIALVKSPLAQKYDLSSVKSFASGAASLSKDLCDMLYDMHRIEVTDGYGMTEMSPIIALQTQADLSLHKLNVGRLVSNTEAMVMDINHNKAVGPHQLGELWVRGPQMMLGYLRNKEANDVAFADAGDGQGLFLRTGDIVTIDEKGYISIRDRLKDIIKYNGYQVAASEIEALVFSLSFVLDCAVVGKVIEDDLTKNELPWAFVVAKEKGSEHERTEKILQHVNEQVAGFKKLRGVTWIDELPRSAAGKVLKRELRTRLSQE</sequence>
<dbReference type="GO" id="GO:0016405">
    <property type="term" value="F:CoA-ligase activity"/>
    <property type="evidence" value="ECO:0007669"/>
    <property type="project" value="TreeGrafter"/>
</dbReference>
<dbReference type="AlphaFoldDB" id="A0AAF0EKV9"/>